<evidence type="ECO:0000256" key="1">
    <source>
        <dbReference type="ARBA" id="ARBA00022679"/>
    </source>
</evidence>
<keyword evidence="9" id="KW-1185">Reference proteome</keyword>
<protein>
    <recommendedName>
        <fullName evidence="5">Thiamine diphosphokinase</fullName>
        <ecNumber evidence="5">2.7.6.2</ecNumber>
    </recommendedName>
</protein>
<keyword evidence="1 8" id="KW-0808">Transferase</keyword>
<dbReference type="InterPro" id="IPR007373">
    <property type="entry name" value="Thiamin_PyroPKinase_B1-bd"/>
</dbReference>
<accession>A0ABT7HJI6</accession>
<dbReference type="Pfam" id="PF04263">
    <property type="entry name" value="TPK_catalytic"/>
    <property type="match status" value="1"/>
</dbReference>
<keyword evidence="2" id="KW-0547">Nucleotide-binding</keyword>
<dbReference type="PANTHER" id="PTHR41299">
    <property type="entry name" value="THIAMINE PYROPHOSPHOKINASE"/>
    <property type="match status" value="1"/>
</dbReference>
<evidence type="ECO:0000256" key="4">
    <source>
        <dbReference type="ARBA" id="ARBA00022840"/>
    </source>
</evidence>
<evidence type="ECO:0000256" key="2">
    <source>
        <dbReference type="ARBA" id="ARBA00022741"/>
    </source>
</evidence>
<feature type="domain" description="Thiamin pyrophosphokinase thiamin-binding" evidence="7">
    <location>
        <begin position="164"/>
        <end position="218"/>
    </location>
</feature>
<reference evidence="8 9" key="1">
    <citation type="submission" date="2023-06" db="EMBL/GenBank/DDBJ databases">
        <title>Antibody response to the Sneathia vaginalis cytopathogenic toxin A during pregnancy.</title>
        <authorList>
            <person name="Mccoy Z.T."/>
            <person name="Serrano M.G."/>
            <person name="Spaine K."/>
            <person name="Edwards D.J."/>
            <person name="Buck G.A."/>
            <person name="Jefferson K."/>
        </authorList>
    </citation>
    <scope>NUCLEOTIDE SEQUENCE [LARGE SCALE GENOMIC DNA]</scope>
    <source>
        <strain evidence="8 9">CCUG 42621</strain>
    </source>
</reference>
<evidence type="ECO:0000313" key="8">
    <source>
        <dbReference type="EMBL" id="MDK9580696.1"/>
    </source>
</evidence>
<dbReference type="InterPro" id="IPR053149">
    <property type="entry name" value="TPK"/>
</dbReference>
<dbReference type="Pfam" id="PF04265">
    <property type="entry name" value="TPK_B1_binding"/>
    <property type="match status" value="1"/>
</dbReference>
<dbReference type="SUPFAM" id="SSF63999">
    <property type="entry name" value="Thiamin pyrophosphokinase, catalytic domain"/>
    <property type="match status" value="1"/>
</dbReference>
<gene>
    <name evidence="8" type="ORF">QQA45_04105</name>
</gene>
<feature type="domain" description="Thiamin pyrophosphokinase catalytic" evidence="6">
    <location>
        <begin position="25"/>
        <end position="137"/>
    </location>
</feature>
<dbReference type="EC" id="2.7.6.2" evidence="5"/>
<dbReference type="RefSeq" id="WP_285152970.1">
    <property type="nucleotide sequence ID" value="NZ_JASSPP010000005.1"/>
</dbReference>
<dbReference type="PANTHER" id="PTHR41299:SF1">
    <property type="entry name" value="THIAMINE PYROPHOSPHOKINASE"/>
    <property type="match status" value="1"/>
</dbReference>
<keyword evidence="3" id="KW-0418">Kinase</keyword>
<proteinExistence type="predicted"/>
<comment type="caution">
    <text evidence="8">The sequence shown here is derived from an EMBL/GenBank/DDBJ whole genome shotgun (WGS) entry which is preliminary data.</text>
</comment>
<dbReference type="InterPro" id="IPR006282">
    <property type="entry name" value="Thi_PPkinase"/>
</dbReference>
<evidence type="ECO:0000313" key="9">
    <source>
        <dbReference type="Proteomes" id="UP001225134"/>
    </source>
</evidence>
<evidence type="ECO:0000259" key="6">
    <source>
        <dbReference type="Pfam" id="PF04263"/>
    </source>
</evidence>
<sequence length="226" mass="26078">MKIEYVVFLNGVYPKDIEKLKNIVKDKRIICADGGTNTCFEMGLIPEVIIGDLDSIREEVLEFYKNVRVIKTIKEKDYTDFELALMYIENEKLLDVTTRFKVKNSIEKESRVTPVLVVGATGNRVDMTLSNILKLQSNKNMIFLTESFEYMRYIKLNKSVEVIEKLSGKTFSIIPITDLKKIDLKGFVYNLDKVDIDKSIGLASNIVKEDKAYIYCEKGEMYLIHE</sequence>
<evidence type="ECO:0000256" key="5">
    <source>
        <dbReference type="NCBIfam" id="TIGR01378"/>
    </source>
</evidence>
<keyword evidence="4" id="KW-0067">ATP-binding</keyword>
<dbReference type="EMBL" id="JASSPP010000005">
    <property type="protein sequence ID" value="MDK9580696.1"/>
    <property type="molecule type" value="Genomic_DNA"/>
</dbReference>
<dbReference type="Proteomes" id="UP001225134">
    <property type="component" value="Unassembled WGS sequence"/>
</dbReference>
<evidence type="ECO:0000259" key="7">
    <source>
        <dbReference type="Pfam" id="PF04265"/>
    </source>
</evidence>
<dbReference type="NCBIfam" id="TIGR01378">
    <property type="entry name" value="thi_PPkinase"/>
    <property type="match status" value="1"/>
</dbReference>
<dbReference type="InterPro" id="IPR007371">
    <property type="entry name" value="TPK_catalytic"/>
</dbReference>
<dbReference type="GO" id="GO:0004788">
    <property type="term" value="F:thiamine diphosphokinase activity"/>
    <property type="evidence" value="ECO:0007669"/>
    <property type="project" value="UniProtKB-EC"/>
</dbReference>
<name>A0ABT7HJI6_9FUSO</name>
<organism evidence="8 9">
    <name type="scientific">Sneathia sanguinegens</name>
    <dbReference type="NCBI Taxonomy" id="40543"/>
    <lineage>
        <taxon>Bacteria</taxon>
        <taxon>Fusobacteriati</taxon>
        <taxon>Fusobacteriota</taxon>
        <taxon>Fusobacteriia</taxon>
        <taxon>Fusobacteriales</taxon>
        <taxon>Leptotrichiaceae</taxon>
        <taxon>Sneathia</taxon>
    </lineage>
</organism>
<dbReference type="InterPro" id="IPR036759">
    <property type="entry name" value="TPK_catalytic_sf"/>
</dbReference>
<dbReference type="Gene3D" id="3.40.50.10240">
    <property type="entry name" value="Thiamin pyrophosphokinase, catalytic domain"/>
    <property type="match status" value="1"/>
</dbReference>
<evidence type="ECO:0000256" key="3">
    <source>
        <dbReference type="ARBA" id="ARBA00022777"/>
    </source>
</evidence>
<dbReference type="CDD" id="cd07995">
    <property type="entry name" value="TPK"/>
    <property type="match status" value="1"/>
</dbReference>